<protein>
    <submittedName>
        <fullName evidence="3">GT2 family glycosyltransferase</fullName>
    </submittedName>
</protein>
<evidence type="ECO:0000256" key="1">
    <source>
        <dbReference type="SAM" id="Phobius"/>
    </source>
</evidence>
<dbReference type="OrthoDB" id="396512at2"/>
<evidence type="ECO:0000259" key="2">
    <source>
        <dbReference type="Pfam" id="PF00535"/>
    </source>
</evidence>
<dbReference type="Gene3D" id="3.90.550.10">
    <property type="entry name" value="Spore Coat Polysaccharide Biosynthesis Protein SpsA, Chain A"/>
    <property type="match status" value="1"/>
</dbReference>
<proteinExistence type="predicted"/>
<organism evidence="3 4">
    <name type="scientific">Sphingobacterium detergens</name>
    <dbReference type="NCBI Taxonomy" id="1145106"/>
    <lineage>
        <taxon>Bacteria</taxon>
        <taxon>Pseudomonadati</taxon>
        <taxon>Bacteroidota</taxon>
        <taxon>Sphingobacteriia</taxon>
        <taxon>Sphingobacteriales</taxon>
        <taxon>Sphingobacteriaceae</taxon>
        <taxon>Sphingobacterium</taxon>
    </lineage>
</organism>
<comment type="caution">
    <text evidence="3">The sequence shown here is derived from an EMBL/GenBank/DDBJ whole genome shotgun (WGS) entry which is preliminary data.</text>
</comment>
<dbReference type="Proteomes" id="UP000286246">
    <property type="component" value="Unassembled WGS sequence"/>
</dbReference>
<dbReference type="RefSeq" id="WP_120261134.1">
    <property type="nucleotide sequence ID" value="NZ_RAPY01000005.1"/>
</dbReference>
<accession>A0A420ALR8</accession>
<gene>
    <name evidence="3" type="ORF">DFQ12_4461</name>
</gene>
<feature type="domain" description="Glycosyltransferase 2-like" evidence="2">
    <location>
        <begin position="5"/>
        <end position="159"/>
    </location>
</feature>
<dbReference type="InterPro" id="IPR029044">
    <property type="entry name" value="Nucleotide-diphossugar_trans"/>
</dbReference>
<reference evidence="3 4" key="1">
    <citation type="submission" date="2018-09" db="EMBL/GenBank/DDBJ databases">
        <title>Genomic Encyclopedia of Type Strains, Phase III (KMG-III): the genomes of soil and plant-associated and newly described type strains.</title>
        <authorList>
            <person name="Whitman W."/>
        </authorList>
    </citation>
    <scope>NUCLEOTIDE SEQUENCE [LARGE SCALE GENOMIC DNA]</scope>
    <source>
        <strain evidence="3 4">CECT 7938</strain>
    </source>
</reference>
<keyword evidence="3" id="KW-0808">Transferase</keyword>
<dbReference type="CDD" id="cd00761">
    <property type="entry name" value="Glyco_tranf_GTA_type"/>
    <property type="match status" value="1"/>
</dbReference>
<name>A0A420ALR8_SPHD1</name>
<sequence>MGRVSIIIPTYRPGLYFKECIDSIKSQVNRDPILEVIIVLNGERRGYFEDILKWIGNCDIFKLIFSSSVGVSNARNLGIELAHGDYLLFLDDDDYISSDFLQGLINRIEVGDPPESSIVVSRFLTFDDQSNKIGEDYVTMAYNNLKHASTFNIVKYRGFLSSVCGKLIPRKVVANFRFKPYVKISEDGLFMFEISQNITSIILAEENVIYYRRLRSGSALRSKKTWVYRTRLWIASLKNYSMVYFSAPLKYSFIFFVTRLLAVSKVYFYSFFK</sequence>
<evidence type="ECO:0000313" key="3">
    <source>
        <dbReference type="EMBL" id="RKE45388.1"/>
    </source>
</evidence>
<keyword evidence="1" id="KW-0472">Membrane</keyword>
<dbReference type="EMBL" id="RAPY01000005">
    <property type="protein sequence ID" value="RKE45388.1"/>
    <property type="molecule type" value="Genomic_DNA"/>
</dbReference>
<dbReference type="PANTHER" id="PTHR22916">
    <property type="entry name" value="GLYCOSYLTRANSFERASE"/>
    <property type="match status" value="1"/>
</dbReference>
<dbReference type="GO" id="GO:0016758">
    <property type="term" value="F:hexosyltransferase activity"/>
    <property type="evidence" value="ECO:0007669"/>
    <property type="project" value="UniProtKB-ARBA"/>
</dbReference>
<evidence type="ECO:0000313" key="4">
    <source>
        <dbReference type="Proteomes" id="UP000286246"/>
    </source>
</evidence>
<keyword evidence="1" id="KW-1133">Transmembrane helix</keyword>
<keyword evidence="1" id="KW-0812">Transmembrane</keyword>
<feature type="transmembrane region" description="Helical" evidence="1">
    <location>
        <begin position="251"/>
        <end position="272"/>
    </location>
</feature>
<dbReference type="InterPro" id="IPR001173">
    <property type="entry name" value="Glyco_trans_2-like"/>
</dbReference>
<dbReference type="SUPFAM" id="SSF53448">
    <property type="entry name" value="Nucleotide-diphospho-sugar transferases"/>
    <property type="match status" value="1"/>
</dbReference>
<keyword evidence="4" id="KW-1185">Reference proteome</keyword>
<dbReference type="Pfam" id="PF00535">
    <property type="entry name" value="Glycos_transf_2"/>
    <property type="match status" value="1"/>
</dbReference>
<dbReference type="AlphaFoldDB" id="A0A420ALR8"/>